<feature type="domain" description="DUF7768" evidence="1">
    <location>
        <begin position="24"/>
        <end position="117"/>
    </location>
</feature>
<evidence type="ECO:0000313" key="2">
    <source>
        <dbReference type="EMBL" id="HGT39654.1"/>
    </source>
</evidence>
<dbReference type="Pfam" id="PF24963">
    <property type="entry name" value="DUF7768"/>
    <property type="match status" value="1"/>
</dbReference>
<dbReference type="InterPro" id="IPR056670">
    <property type="entry name" value="DUF7768"/>
</dbReference>
<gene>
    <name evidence="2" type="ORF">ENS64_10385</name>
</gene>
<protein>
    <submittedName>
        <fullName evidence="2">DUF4406 domain-containing protein</fullName>
    </submittedName>
</protein>
<name>A0A7C4LLJ1_9PLAN</name>
<accession>A0A7C4LLJ1</accession>
<dbReference type="AlphaFoldDB" id="A0A7C4LLJ1"/>
<dbReference type="Gene3D" id="3.40.50.10400">
    <property type="entry name" value="Hypothetical protein PA1492"/>
    <property type="match status" value="1"/>
</dbReference>
<sequence>MIATLTRQQTHQVEQTRTTPAVVPLVYVAAPYTQPDPVQNTHTVIKIADALLDAGFTPLVPHLTLAWHLVSPKPYSTWLTYDRHLLARCDALLRVPGYSHGATQECTFADELGIPVIRPRSADPVDCVAALTNHFSN</sequence>
<dbReference type="EMBL" id="DSVQ01000012">
    <property type="protein sequence ID" value="HGT39654.1"/>
    <property type="molecule type" value="Genomic_DNA"/>
</dbReference>
<reference evidence="2" key="1">
    <citation type="journal article" date="2020" name="mSystems">
        <title>Genome- and Community-Level Interaction Insights into Carbon Utilization and Element Cycling Functions of Hydrothermarchaeota in Hydrothermal Sediment.</title>
        <authorList>
            <person name="Zhou Z."/>
            <person name="Liu Y."/>
            <person name="Xu W."/>
            <person name="Pan J."/>
            <person name="Luo Z.H."/>
            <person name="Li M."/>
        </authorList>
    </citation>
    <scope>NUCLEOTIDE SEQUENCE [LARGE SCALE GENOMIC DNA]</scope>
    <source>
        <strain evidence="2">SpSt-508</strain>
    </source>
</reference>
<organism evidence="2">
    <name type="scientific">Schlesneria paludicola</name>
    <dbReference type="NCBI Taxonomy" id="360056"/>
    <lineage>
        <taxon>Bacteria</taxon>
        <taxon>Pseudomonadati</taxon>
        <taxon>Planctomycetota</taxon>
        <taxon>Planctomycetia</taxon>
        <taxon>Planctomycetales</taxon>
        <taxon>Planctomycetaceae</taxon>
        <taxon>Schlesneria</taxon>
    </lineage>
</organism>
<evidence type="ECO:0000259" key="1">
    <source>
        <dbReference type="Pfam" id="PF24963"/>
    </source>
</evidence>
<comment type="caution">
    <text evidence="2">The sequence shown here is derived from an EMBL/GenBank/DDBJ whole genome shotgun (WGS) entry which is preliminary data.</text>
</comment>
<proteinExistence type="predicted"/>
<dbReference type="SUPFAM" id="SSF52309">
    <property type="entry name" value="N-(deoxy)ribosyltransferase-like"/>
    <property type="match status" value="1"/>
</dbReference>